<dbReference type="AlphaFoldDB" id="A0A0M3HI85"/>
<reference evidence="2" key="1">
    <citation type="submission" date="2017-02" db="UniProtKB">
        <authorList>
            <consortium name="WormBaseParasite"/>
        </authorList>
    </citation>
    <scope>IDENTIFICATION</scope>
</reference>
<protein>
    <submittedName>
        <fullName evidence="2">Chitin-binding type-2 domain-containing protein</fullName>
    </submittedName>
</protein>
<dbReference type="Proteomes" id="UP000036681">
    <property type="component" value="Unplaced"/>
</dbReference>
<evidence type="ECO:0000313" key="2">
    <source>
        <dbReference type="WBParaSite" id="ALUE_0000123001-mRNA-1"/>
    </source>
</evidence>
<proteinExistence type="predicted"/>
<keyword evidence="1" id="KW-1185">Reference proteome</keyword>
<dbReference type="WBParaSite" id="ALUE_0000123001-mRNA-1">
    <property type="protein sequence ID" value="ALUE_0000123001-mRNA-1"/>
    <property type="gene ID" value="ALUE_0000123001"/>
</dbReference>
<accession>A0A0M3HI85</accession>
<organism evidence="1 2">
    <name type="scientific">Ascaris lumbricoides</name>
    <name type="common">Giant roundworm</name>
    <dbReference type="NCBI Taxonomy" id="6252"/>
    <lineage>
        <taxon>Eukaryota</taxon>
        <taxon>Metazoa</taxon>
        <taxon>Ecdysozoa</taxon>
        <taxon>Nematoda</taxon>
        <taxon>Chromadorea</taxon>
        <taxon>Rhabditida</taxon>
        <taxon>Spirurina</taxon>
        <taxon>Ascaridomorpha</taxon>
        <taxon>Ascaridoidea</taxon>
        <taxon>Ascarididae</taxon>
        <taxon>Ascaris</taxon>
    </lineage>
</organism>
<evidence type="ECO:0000313" key="1">
    <source>
        <dbReference type="Proteomes" id="UP000036681"/>
    </source>
</evidence>
<name>A0A0M3HI85_ASCLU</name>
<sequence length="80" mass="9291">MSRVLPELTRILMIIQKLLPNEAFLKHMCATYGGDVQNGNCYSYAVDEKATTTNCPDGYSEYYFEHMKYCMKAVCRLFIF</sequence>